<protein>
    <submittedName>
        <fullName evidence="2">Uncharacterized protein</fullName>
    </submittedName>
</protein>
<proteinExistence type="predicted"/>
<organism evidence="2 3">
    <name type="scientific">Nostoc piscinale CENA21</name>
    <dbReference type="NCBI Taxonomy" id="224013"/>
    <lineage>
        <taxon>Bacteria</taxon>
        <taxon>Bacillati</taxon>
        <taxon>Cyanobacteriota</taxon>
        <taxon>Cyanophyceae</taxon>
        <taxon>Nostocales</taxon>
        <taxon>Nostocaceae</taxon>
        <taxon>Nostoc</taxon>
    </lineage>
</organism>
<dbReference type="STRING" id="224013.ACX27_05175"/>
<evidence type="ECO:0000256" key="1">
    <source>
        <dbReference type="SAM" id="MobiDB-lite"/>
    </source>
</evidence>
<dbReference type="InterPro" id="IPR016084">
    <property type="entry name" value="Haem_Oase-like_multi-hlx"/>
</dbReference>
<evidence type="ECO:0000313" key="2">
    <source>
        <dbReference type="EMBL" id="ALF52378.1"/>
    </source>
</evidence>
<dbReference type="Gene3D" id="1.20.910.10">
    <property type="entry name" value="Heme oxygenase-like"/>
    <property type="match status" value="1"/>
</dbReference>
<feature type="region of interest" description="Disordered" evidence="1">
    <location>
        <begin position="1"/>
        <end position="37"/>
    </location>
</feature>
<evidence type="ECO:0000313" key="3">
    <source>
        <dbReference type="Proteomes" id="UP000062645"/>
    </source>
</evidence>
<dbReference type="RefSeq" id="WP_062289316.1">
    <property type="nucleotide sequence ID" value="NZ_CP012036.1"/>
</dbReference>
<sequence length="271" mass="30219">MPNPFLNEPNKVEVKTGNNSLVDQPPSMNSSDSFTPTRIDADTLNKTQKLLDRAIVSAWYAVKSERRPPALTPTRWVWRLAGFYHLCHSTPRLMEEARSRFAATNRQSLAQWAEQKAREEAGHDILALRDIRSMGYQAEAVVEALVPPAAQTLLDCFKQCVQDSDPIACVGYSYTAERLGICIGEAYIQKVEALLPPGIKATRCLRVHSAISTTEVQHVKETVAMIAGLTHQERDLVAQACYQAALLRFSPPPEAYITDEEIENVLKSLKL</sequence>
<feature type="compositionally biased region" description="Polar residues" evidence="1">
    <location>
        <begin position="16"/>
        <end position="36"/>
    </location>
</feature>
<dbReference type="EMBL" id="CP012036">
    <property type="protein sequence ID" value="ALF52378.1"/>
    <property type="molecule type" value="Genomic_DNA"/>
</dbReference>
<dbReference type="SUPFAM" id="SSF48613">
    <property type="entry name" value="Heme oxygenase-like"/>
    <property type="match status" value="1"/>
</dbReference>
<gene>
    <name evidence="2" type="ORF">ACX27_05175</name>
</gene>
<dbReference type="Proteomes" id="UP000062645">
    <property type="component" value="Chromosome"/>
</dbReference>
<name>A0A0M4SPG1_9NOSO</name>
<dbReference type="AlphaFoldDB" id="A0A0M4SPG1"/>
<dbReference type="KEGG" id="npz:ACX27_05175"/>
<dbReference type="PATRIC" id="fig|224013.5.peg.1251"/>
<accession>A0A0M4SPG1</accession>
<reference evidence="3" key="1">
    <citation type="submission" date="2015-07" db="EMBL/GenBank/DDBJ databases">
        <title>Genome Of Nitrogen-Fixing Cyanobacterium Nostoc piscinale CENA21 From Solimoes/Amazon River Floodplain Sediments And Comparative Genomics To Uncover Biosynthetic Natural Products Potential.</title>
        <authorList>
            <person name="Leao T.F."/>
            <person name="Leao P.N."/>
            <person name="Guimaraes P.I."/>
            <person name="de Melo A.G.C."/>
            <person name="Ramos R.T.J."/>
            <person name="Silva A."/>
            <person name="Fiore M.F."/>
            <person name="Schneider M.P.C."/>
        </authorList>
    </citation>
    <scope>NUCLEOTIDE SEQUENCE [LARGE SCALE GENOMIC DNA]</scope>
    <source>
        <strain evidence="3">CENA21</strain>
    </source>
</reference>
<keyword evidence="3" id="KW-1185">Reference proteome</keyword>
<reference evidence="2 3" key="2">
    <citation type="journal article" date="2016" name="Genome Announc.">
        <title>Draft Genome Sequence of the N2-Fixing Cyanobacterium Nostoc piscinale CENA21, Isolated from the Brazilian Amazon Floodplain.</title>
        <authorList>
            <person name="Leao T."/>
            <person name="Guimaraes P.I."/>
            <person name="de Melo A.G."/>
            <person name="Ramos R.T."/>
            <person name="Leao P.N."/>
            <person name="Silva A."/>
            <person name="Fiore M.F."/>
            <person name="Schneider M.P."/>
        </authorList>
    </citation>
    <scope>NUCLEOTIDE SEQUENCE [LARGE SCALE GENOMIC DNA]</scope>
    <source>
        <strain evidence="2 3">CENA21</strain>
    </source>
</reference>
<dbReference type="OrthoDB" id="482780at2"/>